<dbReference type="EMBL" id="JAWRVI010000020">
    <property type="protein sequence ID" value="KAK4089413.1"/>
    <property type="molecule type" value="Genomic_DNA"/>
</dbReference>
<accession>A0ABR0BZ94</accession>
<proteinExistence type="predicted"/>
<sequence>MKSLLSFALPGSKISSSSSSSGSHVTDAPPIPRTFIGPAAEHLESQMLQLYWAGVQKELPHLILTLRKWQLQAKFADATLRDERELLIYGYDTFLDQVSHSSRRFGQRHTKLRERQGATNTPATSELPTYEEALKNRGWDMFAEMKSNRIREEVRERLENRPIDDFIQRRARMLLQAAQFLDIDKVIEYREPEKLLTFWKRPAPPQVAVSSFDDTKMPVFRPLRCTSCHGAIRGSLFRNVHDENIAVCEKCYRRDHYGRGDFTKEYKTCCLPKAMTRDVTRHVCHCSAVPRRDGTGKLAELWPLKDESGAPHVKGGIGKLNCGLFELADMVAEAKYAATRIKAERDTTLEEARREDSVLMREVMELKGPEKLKNINTSSAPEFGSSYGITTNTPEDVPFYVRSIAERYPYGNVHMGLRFGPLIIENGVENTYGGVLITTRSPPQLQVLRDPASEEDYSLLITGRAERKLYFQHRPRTTKRYKAVMKQIAGGAFSTLLDEAAENDIIEALIQESRDLVDEGISASEKAILLAESVERLLQQLKSYLEPRVTAYISSIISRLLDPKVDLRWNFQTNNCQAFCDNIIDRDVFGSLFAPHEVTGEEDDQATTPLYLMSFVCRPGAYVQHKAKSKFDVPNGLTEEYLLKFRYGRHDESDLIDTLAEYWYDWGNFEGPMYRYQDVFPWDCTEAYCRFPVKCGECNISKHVLAFPFDSWSIISLHLFRGRELYPRDPQGPNMVSDAALEPEAQTVNHLAPGHMSDMAWFQNRMTVLLAQDTLLTTAAAMARCGAFRESTLWLHSQDDETQDRLKLGGIHRAQPFSHHFERGVYHQYFVAEWTSLARPLRLRAYETLRDWRATRADVGARDAGDDSSGGCGGDRAGLVRFGMREQLQWLRRLRRRLWRLRRVKTNGGVPVVEVDLMTLFIMYKQSSTKST</sequence>
<feature type="compositionally biased region" description="Low complexity" evidence="1">
    <location>
        <begin position="11"/>
        <end position="23"/>
    </location>
</feature>
<feature type="region of interest" description="Disordered" evidence="1">
    <location>
        <begin position="1"/>
        <end position="30"/>
    </location>
</feature>
<comment type="caution">
    <text evidence="2">The sequence shown here is derived from an EMBL/GenBank/DDBJ whole genome shotgun (WGS) entry which is preliminary data.</text>
</comment>
<name>A0ABR0BZ94_PURLI</name>
<organism evidence="2 3">
    <name type="scientific">Purpureocillium lilacinum</name>
    <name type="common">Paecilomyces lilacinus</name>
    <dbReference type="NCBI Taxonomy" id="33203"/>
    <lineage>
        <taxon>Eukaryota</taxon>
        <taxon>Fungi</taxon>
        <taxon>Dikarya</taxon>
        <taxon>Ascomycota</taxon>
        <taxon>Pezizomycotina</taxon>
        <taxon>Sordariomycetes</taxon>
        <taxon>Hypocreomycetidae</taxon>
        <taxon>Hypocreales</taxon>
        <taxon>Ophiocordycipitaceae</taxon>
        <taxon>Purpureocillium</taxon>
    </lineage>
</organism>
<feature type="region of interest" description="Disordered" evidence="1">
    <location>
        <begin position="106"/>
        <end position="125"/>
    </location>
</feature>
<evidence type="ECO:0000313" key="2">
    <source>
        <dbReference type="EMBL" id="KAK4089413.1"/>
    </source>
</evidence>
<dbReference type="Proteomes" id="UP001287286">
    <property type="component" value="Unassembled WGS sequence"/>
</dbReference>
<evidence type="ECO:0000256" key="1">
    <source>
        <dbReference type="SAM" id="MobiDB-lite"/>
    </source>
</evidence>
<evidence type="ECO:0008006" key="4">
    <source>
        <dbReference type="Google" id="ProtNLM"/>
    </source>
</evidence>
<protein>
    <recommendedName>
        <fullName evidence="4">ZZ-type domain-containing protein</fullName>
    </recommendedName>
</protein>
<reference evidence="2 3" key="1">
    <citation type="journal article" date="2024" name="Microbiol. Resour. Announc.">
        <title>Genome annotations for the ascomycete fungi Trichoderma harzianum, Trichoderma aggressivum, and Purpureocillium lilacinum.</title>
        <authorList>
            <person name="Beijen E.P.W."/>
            <person name="Ohm R.A."/>
        </authorList>
    </citation>
    <scope>NUCLEOTIDE SEQUENCE [LARGE SCALE GENOMIC DNA]</scope>
    <source>
        <strain evidence="2 3">CBS 150709</strain>
    </source>
</reference>
<gene>
    <name evidence="2" type="ORF">Purlil1_6402</name>
</gene>
<keyword evidence="3" id="KW-1185">Reference proteome</keyword>
<evidence type="ECO:0000313" key="3">
    <source>
        <dbReference type="Proteomes" id="UP001287286"/>
    </source>
</evidence>